<dbReference type="InterPro" id="IPR011010">
    <property type="entry name" value="DNA_brk_join_enz"/>
</dbReference>
<keyword evidence="3" id="KW-1185">Reference proteome</keyword>
<proteinExistence type="predicted"/>
<evidence type="ECO:0000313" key="2">
    <source>
        <dbReference type="EMBL" id="MCD5316816.1"/>
    </source>
</evidence>
<feature type="compositionally biased region" description="Basic residues" evidence="1">
    <location>
        <begin position="568"/>
        <end position="588"/>
    </location>
</feature>
<feature type="region of interest" description="Disordered" evidence="1">
    <location>
        <begin position="552"/>
        <end position="588"/>
    </location>
</feature>
<feature type="region of interest" description="Disordered" evidence="1">
    <location>
        <begin position="486"/>
        <end position="523"/>
    </location>
</feature>
<reference evidence="2" key="1">
    <citation type="submission" date="2021-11" db="EMBL/GenBank/DDBJ databases">
        <title>Streptomyces corallinus and Kineosporia corallina sp. nov., two new coral-derived marine actinobacteria.</title>
        <authorList>
            <person name="Buangrab K."/>
            <person name="Sutthacheep M."/>
            <person name="Yeemin T."/>
            <person name="Harunari E."/>
            <person name="Igarashi Y."/>
            <person name="Sripreechasak P."/>
            <person name="Kanchanasin P."/>
            <person name="Tanasupawat S."/>
            <person name="Phongsopitanun W."/>
        </authorList>
    </citation>
    <scope>NUCLEOTIDE SEQUENCE</scope>
    <source>
        <strain evidence="2">JCM 31032</strain>
    </source>
</reference>
<gene>
    <name evidence="2" type="ORF">LR394_38570</name>
</gene>
<dbReference type="EMBL" id="JAJOMB010000035">
    <property type="protein sequence ID" value="MCD5316816.1"/>
    <property type="molecule type" value="Genomic_DNA"/>
</dbReference>
<name>A0A9X1NN72_9ACTN</name>
<evidence type="ECO:0000256" key="1">
    <source>
        <dbReference type="SAM" id="MobiDB-lite"/>
    </source>
</evidence>
<feature type="region of interest" description="Disordered" evidence="1">
    <location>
        <begin position="434"/>
        <end position="472"/>
    </location>
</feature>
<dbReference type="SUPFAM" id="SSF56349">
    <property type="entry name" value="DNA breaking-rejoining enzymes"/>
    <property type="match status" value="1"/>
</dbReference>
<dbReference type="Proteomes" id="UP001138997">
    <property type="component" value="Unassembled WGS sequence"/>
</dbReference>
<dbReference type="AlphaFoldDB" id="A0A9X1NN72"/>
<dbReference type="GO" id="GO:0003677">
    <property type="term" value="F:DNA binding"/>
    <property type="evidence" value="ECO:0007669"/>
    <property type="project" value="InterPro"/>
</dbReference>
<evidence type="ECO:0000313" key="3">
    <source>
        <dbReference type="Proteomes" id="UP001138997"/>
    </source>
</evidence>
<sequence length="588" mass="67256">MHNLRRLQHHDPHAPDWRKIARLLAPLEAVNAALDSPATTHRRRAMLDTVALLLTHCAETGRTFWAWTGEEWIHLLGRDQIQFHRHSPAWAGDEVRPYLAAHAYLLGSFTDFHKLGSFQRLTLSRRIFGRARVDEEITRIRAVLGAWGYQLGRPEDTLLPMVACQVFLLNRSPYCEDLDTDLFDRIRENRMLQGPQLNTLHALQRAVADLGFCDPPQQRTGRQNARASGGARVWEQWVDRWHDTSTLTPGVRGDFRCTLLRVGRWIAAEHPEAGDPSDWTRQTCATWIAALDRMNVGDYVQRTVGLKDRLGKPLEAATKAGQITALRTFFRDCQEWDWLPQRFDPQRALAVPRTIAALLGPDPRIIADEIWAKLLWAGLNLSAEDLPQTQAGHFYPFELVRALTLTWLFSGQRSNEISRLRTGCIRWQHQDATIDSTSDHPRPGHRRMAVPATGPAEVHRSPNRGTRRSAVRRSCPACFDQLHQQYGHPDALPQGGSPARRYSWQHHQPPRPLNHRQPALQRQGTDDLVRASGVARAPIAAVLPVLREDHPEHTLQSLQRSRVFRAERSHRRSPHRSRQGRLGRRCRR</sequence>
<protein>
    <submittedName>
        <fullName evidence="2">Uncharacterized protein</fullName>
    </submittedName>
</protein>
<comment type="caution">
    <text evidence="2">The sequence shown here is derived from an EMBL/GenBank/DDBJ whole genome shotgun (WGS) entry which is preliminary data.</text>
</comment>
<accession>A0A9X1NN72</accession>
<feature type="compositionally biased region" description="Basic residues" evidence="1">
    <location>
        <begin position="461"/>
        <end position="471"/>
    </location>
</feature>
<organism evidence="2 3">
    <name type="scientific">Kineosporia babensis</name>
    <dbReference type="NCBI Taxonomy" id="499548"/>
    <lineage>
        <taxon>Bacteria</taxon>
        <taxon>Bacillati</taxon>
        <taxon>Actinomycetota</taxon>
        <taxon>Actinomycetes</taxon>
        <taxon>Kineosporiales</taxon>
        <taxon>Kineosporiaceae</taxon>
        <taxon>Kineosporia</taxon>
    </lineage>
</organism>